<dbReference type="HOGENOM" id="CLU_1639462_0_0_1"/>
<keyword evidence="2" id="KW-1185">Reference proteome</keyword>
<organism evidence="1 2">
    <name type="scientific">Paxillus rubicundulus Ve08.2h10</name>
    <dbReference type="NCBI Taxonomy" id="930991"/>
    <lineage>
        <taxon>Eukaryota</taxon>
        <taxon>Fungi</taxon>
        <taxon>Dikarya</taxon>
        <taxon>Basidiomycota</taxon>
        <taxon>Agaricomycotina</taxon>
        <taxon>Agaricomycetes</taxon>
        <taxon>Agaricomycetidae</taxon>
        <taxon>Boletales</taxon>
        <taxon>Paxilineae</taxon>
        <taxon>Paxillaceae</taxon>
        <taxon>Paxillus</taxon>
    </lineage>
</organism>
<evidence type="ECO:0000313" key="1">
    <source>
        <dbReference type="EMBL" id="KIK98290.1"/>
    </source>
</evidence>
<dbReference type="EMBL" id="KN824899">
    <property type="protein sequence ID" value="KIK98290.1"/>
    <property type="molecule type" value="Genomic_DNA"/>
</dbReference>
<gene>
    <name evidence="1" type="ORF">PAXRUDRAFT_134525</name>
</gene>
<dbReference type="Proteomes" id="UP000054538">
    <property type="component" value="Unassembled WGS sequence"/>
</dbReference>
<proteinExistence type="predicted"/>
<accession>A0A0D0EBV7</accession>
<dbReference type="InParanoid" id="A0A0D0EBV7"/>
<reference evidence="2" key="2">
    <citation type="submission" date="2015-01" db="EMBL/GenBank/DDBJ databases">
        <title>Evolutionary Origins and Diversification of the Mycorrhizal Mutualists.</title>
        <authorList>
            <consortium name="DOE Joint Genome Institute"/>
            <consortium name="Mycorrhizal Genomics Consortium"/>
            <person name="Kohler A."/>
            <person name="Kuo A."/>
            <person name="Nagy L.G."/>
            <person name="Floudas D."/>
            <person name="Copeland A."/>
            <person name="Barry K.W."/>
            <person name="Cichocki N."/>
            <person name="Veneault-Fourrey C."/>
            <person name="LaButti K."/>
            <person name="Lindquist E.A."/>
            <person name="Lipzen A."/>
            <person name="Lundell T."/>
            <person name="Morin E."/>
            <person name="Murat C."/>
            <person name="Riley R."/>
            <person name="Ohm R."/>
            <person name="Sun H."/>
            <person name="Tunlid A."/>
            <person name="Henrissat B."/>
            <person name="Grigoriev I.V."/>
            <person name="Hibbett D.S."/>
            <person name="Martin F."/>
        </authorList>
    </citation>
    <scope>NUCLEOTIDE SEQUENCE [LARGE SCALE GENOMIC DNA]</scope>
    <source>
        <strain evidence="2">Ve08.2h10</strain>
    </source>
</reference>
<dbReference type="STRING" id="930991.A0A0D0EBV7"/>
<dbReference type="OrthoDB" id="2689466at2759"/>
<protein>
    <submittedName>
        <fullName evidence="1">Uncharacterized protein</fullName>
    </submittedName>
</protein>
<name>A0A0D0EBV7_9AGAM</name>
<dbReference type="AlphaFoldDB" id="A0A0D0EBV7"/>
<evidence type="ECO:0000313" key="2">
    <source>
        <dbReference type="Proteomes" id="UP000054538"/>
    </source>
</evidence>
<reference evidence="1 2" key="1">
    <citation type="submission" date="2014-04" db="EMBL/GenBank/DDBJ databases">
        <authorList>
            <consortium name="DOE Joint Genome Institute"/>
            <person name="Kuo A."/>
            <person name="Kohler A."/>
            <person name="Jargeat P."/>
            <person name="Nagy L.G."/>
            <person name="Floudas D."/>
            <person name="Copeland A."/>
            <person name="Barry K.W."/>
            <person name="Cichocki N."/>
            <person name="Veneault-Fourrey C."/>
            <person name="LaButti K."/>
            <person name="Lindquist E.A."/>
            <person name="Lipzen A."/>
            <person name="Lundell T."/>
            <person name="Morin E."/>
            <person name="Murat C."/>
            <person name="Sun H."/>
            <person name="Tunlid A."/>
            <person name="Henrissat B."/>
            <person name="Grigoriev I.V."/>
            <person name="Hibbett D.S."/>
            <person name="Martin F."/>
            <person name="Nordberg H.P."/>
            <person name="Cantor M.N."/>
            <person name="Hua S.X."/>
        </authorList>
    </citation>
    <scope>NUCLEOTIDE SEQUENCE [LARGE SCALE GENOMIC DNA]</scope>
    <source>
        <strain evidence="1 2">Ve08.2h10</strain>
    </source>
</reference>
<sequence>MDSVRSTRGVCASCVYNVPSWTLRPAVPDPALLNLLVNLTSPAHTLPVSYNLALYCNAISSPKGMESAMSLAPILLCPHCCSTLLAQKPHQPKNSLANFQYYGHKRLGEATSKGFNGASPFELALILCTGTSMVTFHYNPQSSWAGYTPEETHQ</sequence>